<feature type="region of interest" description="Disordered" evidence="1">
    <location>
        <begin position="1"/>
        <end position="121"/>
    </location>
</feature>
<proteinExistence type="predicted"/>
<evidence type="ECO:0000256" key="1">
    <source>
        <dbReference type="SAM" id="MobiDB-lite"/>
    </source>
</evidence>
<feature type="compositionally biased region" description="Basic residues" evidence="1">
    <location>
        <begin position="58"/>
        <end position="71"/>
    </location>
</feature>
<dbReference type="AlphaFoldDB" id="A0A8H6D5X4"/>
<keyword evidence="3" id="KW-1185">Reference proteome</keyword>
<feature type="region of interest" description="Disordered" evidence="1">
    <location>
        <begin position="521"/>
        <end position="545"/>
    </location>
</feature>
<feature type="compositionally biased region" description="Polar residues" evidence="1">
    <location>
        <begin position="635"/>
        <end position="647"/>
    </location>
</feature>
<evidence type="ECO:0000313" key="3">
    <source>
        <dbReference type="Proteomes" id="UP000532311"/>
    </source>
</evidence>
<dbReference type="Proteomes" id="UP000532311">
    <property type="component" value="Unassembled WGS sequence"/>
</dbReference>
<evidence type="ECO:0000313" key="2">
    <source>
        <dbReference type="EMBL" id="KAF5704789.1"/>
    </source>
</evidence>
<feature type="compositionally biased region" description="Low complexity" evidence="1">
    <location>
        <begin position="615"/>
        <end position="625"/>
    </location>
</feature>
<reference evidence="2 3" key="1">
    <citation type="submission" date="2020-05" db="EMBL/GenBank/DDBJ databases">
        <title>Identification and distribution of gene clusters putatively required for synthesis of sphingolipid metabolism inhibitors in phylogenetically diverse species of the filamentous fungus Fusarium.</title>
        <authorList>
            <person name="Kim H.-S."/>
            <person name="Busman M."/>
            <person name="Brown D.W."/>
            <person name="Divon H."/>
            <person name="Uhlig S."/>
            <person name="Proctor R.H."/>
        </authorList>
    </citation>
    <scope>NUCLEOTIDE SEQUENCE [LARGE SCALE GENOMIC DNA]</scope>
    <source>
        <strain evidence="2 3">NRRL 26131</strain>
    </source>
</reference>
<organism evidence="2 3">
    <name type="scientific">Fusarium globosum</name>
    <dbReference type="NCBI Taxonomy" id="78864"/>
    <lineage>
        <taxon>Eukaryota</taxon>
        <taxon>Fungi</taxon>
        <taxon>Dikarya</taxon>
        <taxon>Ascomycota</taxon>
        <taxon>Pezizomycotina</taxon>
        <taxon>Sordariomycetes</taxon>
        <taxon>Hypocreomycetidae</taxon>
        <taxon>Hypocreales</taxon>
        <taxon>Nectriaceae</taxon>
        <taxon>Fusarium</taxon>
        <taxon>Fusarium fujikuroi species complex</taxon>
    </lineage>
</organism>
<dbReference type="EMBL" id="JAAQPF010000360">
    <property type="protein sequence ID" value="KAF5704789.1"/>
    <property type="molecule type" value="Genomic_DNA"/>
</dbReference>
<feature type="region of interest" description="Disordered" evidence="1">
    <location>
        <begin position="559"/>
        <end position="664"/>
    </location>
</feature>
<comment type="caution">
    <text evidence="2">The sequence shown here is derived from an EMBL/GenBank/DDBJ whole genome shotgun (WGS) entry which is preliminary data.</text>
</comment>
<sequence length="664" mass="74177">MDENNPPPGESSQGVEILATPQKQQAEAEFGEGSQSLPIDLVDDSVPSPSQIQAPPVRRGRGRPRGSKNKKTIAAENAARQPQTRFPSPPHALGDERDSHQSWMGDEYIPSNYGGSPRQAIDTSQLSNGEVLVPPDPSESHAIAELIKSYRNSVNLMKEKNRQSATISKGRLKEEEQYDLAKLIDSHTWNQAQEDELHASWESGLVKAAIDRLPDRGAYLYSVFEISYRLCNMDPLSLLSMYHNFEFDNSGSDSFMHAGQMKRNPLWTPHFCDKLKRIMAHPLWTVICRTDDGGGFSAEEGRILNILGFGNRDEFSVSPVLERFRVHQERLKASGVPMTSHAKLLTLIADQGGLRAAPTSTDIMPVRTGDLDVVISALDRLYDYRVNISCDFHYREYCAGRTSRNYPSGLEELLEAYKGVWMKLERRKLCSAAMTQPHTQGNIFYHQAVGHSVPANNELLPNNAGSGGFPVNHQLAGHFELEVNPICRSFDSESGDLTRNIADHRDQVNPFQGFLTNQRNRAKSSLRNPFATQPDHSPAQEPRMVGFEDGGIISIESSDEEMKEEQPEHAPDVPKATGGRPRKRKGQRDRARDRDRKRKFQAKKGRERRHGQGGQPHPLGPQRQGGSQGEAWRDTGNQPQPDSQFNPPTGPRAWRQQHGGRGTS</sequence>
<accession>A0A8H6D5X4</accession>
<protein>
    <submittedName>
        <fullName evidence="2">Uncharacterized protein</fullName>
    </submittedName>
</protein>
<feature type="compositionally biased region" description="Polar residues" evidence="1">
    <location>
        <begin position="521"/>
        <end position="535"/>
    </location>
</feature>
<name>A0A8H6D5X4_9HYPO</name>
<gene>
    <name evidence="2" type="ORF">FGLOB1_8442</name>
</gene>
<feature type="compositionally biased region" description="Basic residues" evidence="1">
    <location>
        <begin position="595"/>
        <end position="611"/>
    </location>
</feature>